<proteinExistence type="predicted"/>
<evidence type="ECO:0000313" key="2">
    <source>
        <dbReference type="EMBL" id="TXK46761.1"/>
    </source>
</evidence>
<dbReference type="InterPro" id="IPR012334">
    <property type="entry name" value="Pectin_lyas_fold"/>
</dbReference>
<evidence type="ECO:0000313" key="3">
    <source>
        <dbReference type="Proteomes" id="UP000321926"/>
    </source>
</evidence>
<dbReference type="AlphaFoldDB" id="A0A5C8K8I1"/>
<dbReference type="Proteomes" id="UP000321926">
    <property type="component" value="Unassembled WGS sequence"/>
</dbReference>
<comment type="caution">
    <text evidence="2">The sequence shown here is derived from an EMBL/GenBank/DDBJ whole genome shotgun (WGS) entry which is preliminary data.</text>
</comment>
<protein>
    <recommendedName>
        <fullName evidence="4">Peptidoglycan-binding protein</fullName>
    </recommendedName>
</protein>
<dbReference type="OrthoDB" id="5134860at2"/>
<evidence type="ECO:0000256" key="1">
    <source>
        <dbReference type="SAM" id="MobiDB-lite"/>
    </source>
</evidence>
<dbReference type="SUPFAM" id="SSF51126">
    <property type="entry name" value="Pectin lyase-like"/>
    <property type="match status" value="1"/>
</dbReference>
<evidence type="ECO:0008006" key="4">
    <source>
        <dbReference type="Google" id="ProtNLM"/>
    </source>
</evidence>
<gene>
    <name evidence="2" type="ORF">FVR03_10490</name>
</gene>
<sequence>MLAYSQNEEKSRYHHQPEINQTNLVYSSTKGTLKYSLYANAGESELINMLPDFSFAGYKSGGVALPDLPVVKILYPKPGDNREHIQRAIDAVSQLTPDSNGFRGKILLKAGTYEVSDSLTLKASGVVLAGEGQGANGTVLRATKKAKHTLIVVGDGASRLPKLRHTSSPISTKYVPTGAVTFSANNLLDYSIGDTILVQKTPNLAWVRKLDMNRYDWSPESFIIPHERIITSITNTSITVNIPMVDAIKQEEGGGQVVKIRSQRKTKNAGIENMRLVSAYAHDEDEEHGWEAIALRMAENCWVKKVTAQYFGYSCVTIDKRSVYNTIEDCAMLDPKSQTKGKRKYSFYIHSGSFNLFQRCFTKGGRHDYVTGSRVSGPNVFLDCLALETQSDIGPHHRWATGTLFDNVQGGDIRVRNRKDSGTGHGWSGAQTMFWNCISTTKKGITVESPPGSINWLVGGRANKYLGNGHRELTGSEVTPRSLYLAQLEERLGKAAIDQIATAPQQDGTIFDLLEKWAGETPDTKETGTPPAGPSPN</sequence>
<keyword evidence="3" id="KW-1185">Reference proteome</keyword>
<accession>A0A5C8K8I1</accession>
<reference evidence="2 3" key="1">
    <citation type="submission" date="2019-08" db="EMBL/GenBank/DDBJ databases">
        <authorList>
            <person name="Shi S."/>
        </authorList>
    </citation>
    <scope>NUCLEOTIDE SEQUENCE [LARGE SCALE GENOMIC DNA]</scope>
    <source>
        <strain evidence="2 3">GY10130</strain>
    </source>
</reference>
<dbReference type="Gene3D" id="2.160.20.10">
    <property type="entry name" value="Single-stranded right-handed beta-helix, Pectin lyase-like"/>
    <property type="match status" value="2"/>
</dbReference>
<dbReference type="InterPro" id="IPR011050">
    <property type="entry name" value="Pectin_lyase_fold/virulence"/>
</dbReference>
<feature type="compositionally biased region" description="Basic and acidic residues" evidence="1">
    <location>
        <begin position="516"/>
        <end position="526"/>
    </location>
</feature>
<feature type="region of interest" description="Disordered" evidence="1">
    <location>
        <begin position="516"/>
        <end position="537"/>
    </location>
</feature>
<dbReference type="EMBL" id="VRTY01000033">
    <property type="protein sequence ID" value="TXK46761.1"/>
    <property type="molecule type" value="Genomic_DNA"/>
</dbReference>
<name>A0A5C8K8I1_9BACT</name>
<organism evidence="2 3">
    <name type="scientific">Pontibacter qinzhouensis</name>
    <dbReference type="NCBI Taxonomy" id="2603253"/>
    <lineage>
        <taxon>Bacteria</taxon>
        <taxon>Pseudomonadati</taxon>
        <taxon>Bacteroidota</taxon>
        <taxon>Cytophagia</taxon>
        <taxon>Cytophagales</taxon>
        <taxon>Hymenobacteraceae</taxon>
        <taxon>Pontibacter</taxon>
    </lineage>
</organism>